<evidence type="ECO:0000256" key="1">
    <source>
        <dbReference type="ARBA" id="ARBA00004651"/>
    </source>
</evidence>
<dbReference type="Gene3D" id="1.20.1250.20">
    <property type="entry name" value="MFS general substrate transporter like domains"/>
    <property type="match status" value="1"/>
</dbReference>
<evidence type="ECO:0000256" key="4">
    <source>
        <dbReference type="ARBA" id="ARBA00022692"/>
    </source>
</evidence>
<dbReference type="InterPro" id="IPR011701">
    <property type="entry name" value="MFS"/>
</dbReference>
<feature type="transmembrane region" description="Helical" evidence="7">
    <location>
        <begin position="110"/>
        <end position="133"/>
    </location>
</feature>
<keyword evidence="2" id="KW-0813">Transport</keyword>
<keyword evidence="5 7" id="KW-1133">Transmembrane helix</keyword>
<feature type="transmembrane region" description="Helical" evidence="7">
    <location>
        <begin position="20"/>
        <end position="43"/>
    </location>
</feature>
<feature type="transmembrane region" description="Helical" evidence="7">
    <location>
        <begin position="177"/>
        <end position="195"/>
    </location>
</feature>
<accession>A0ABV1JFG4</accession>
<dbReference type="InterPro" id="IPR020846">
    <property type="entry name" value="MFS_dom"/>
</dbReference>
<dbReference type="PANTHER" id="PTHR23517">
    <property type="entry name" value="RESISTANCE PROTEIN MDTM, PUTATIVE-RELATED-RELATED"/>
    <property type="match status" value="1"/>
</dbReference>
<protein>
    <submittedName>
        <fullName evidence="9">MFS transporter</fullName>
    </submittedName>
</protein>
<comment type="caution">
    <text evidence="9">The sequence shown here is derived from an EMBL/GenBank/DDBJ whole genome shotgun (WGS) entry which is preliminary data.</text>
</comment>
<evidence type="ECO:0000313" key="9">
    <source>
        <dbReference type="EMBL" id="MEQ3362807.1"/>
    </source>
</evidence>
<evidence type="ECO:0000256" key="3">
    <source>
        <dbReference type="ARBA" id="ARBA00022475"/>
    </source>
</evidence>
<evidence type="ECO:0000259" key="8">
    <source>
        <dbReference type="PROSITE" id="PS50850"/>
    </source>
</evidence>
<reference evidence="9 10" key="1">
    <citation type="submission" date="2024-04" db="EMBL/GenBank/DDBJ databases">
        <title>Human intestinal bacterial collection.</title>
        <authorList>
            <person name="Pauvert C."/>
            <person name="Hitch T.C.A."/>
            <person name="Clavel T."/>
        </authorList>
    </citation>
    <scope>NUCLEOTIDE SEQUENCE [LARGE SCALE GENOMIC DNA]</scope>
    <source>
        <strain evidence="9 10">CLA-KB-H42</strain>
    </source>
</reference>
<feature type="transmembrane region" description="Helical" evidence="7">
    <location>
        <begin position="55"/>
        <end position="77"/>
    </location>
</feature>
<evidence type="ECO:0000256" key="2">
    <source>
        <dbReference type="ARBA" id="ARBA00022448"/>
    </source>
</evidence>
<sequence length="418" mass="44644">MKELLRSIAGYFKVQHLLFLIPIGAFAIYDSVFSAFSSVLAMLWEMYPDVPRAGIQMILAVPSLASIPTTLLAGILTSFVHKKTIAEIALAFLLVGGLAPAAIAEPHIGLLFASSALIGIGQGLLHPLASMLVCQYWESKSERSRVLGFKQAINYLGAAAVSLLVGFLALIQWNFAYLIYIGVIPVLIITATHLPKGQLEERLIKRRHLSSGVRKLLTPALAYACFIFCAVSLFNFAFQSNIAMLINEKGFGNVVDTAAITAILQIASFAVGVFYGQIVKLFRRYVLLPGLALLTVGFLMVALAPDMLAVLVGGTIFGIGAGIQYVTTLYSTSKSVDQNVVSMALSLVLALTSLGFSVSPLVIEGVKDLLFGAGGGADLSMIVAGAGCAVLFVIECVHCRFFAGDDRLDETVPDELMD</sequence>
<evidence type="ECO:0000256" key="6">
    <source>
        <dbReference type="ARBA" id="ARBA00023136"/>
    </source>
</evidence>
<proteinExistence type="predicted"/>
<evidence type="ECO:0000256" key="7">
    <source>
        <dbReference type="SAM" id="Phobius"/>
    </source>
</evidence>
<dbReference type="InterPro" id="IPR050171">
    <property type="entry name" value="MFS_Transporters"/>
</dbReference>
<dbReference type="RefSeq" id="WP_180963564.1">
    <property type="nucleotide sequence ID" value="NZ_JBBNOP010000005.1"/>
</dbReference>
<feature type="transmembrane region" description="Helical" evidence="7">
    <location>
        <begin position="84"/>
        <end position="104"/>
    </location>
</feature>
<dbReference type="PANTHER" id="PTHR23517:SF2">
    <property type="entry name" value="MULTIDRUG RESISTANCE PROTEIN MDTH"/>
    <property type="match status" value="1"/>
</dbReference>
<dbReference type="Proteomes" id="UP001487305">
    <property type="component" value="Unassembled WGS sequence"/>
</dbReference>
<feature type="transmembrane region" description="Helical" evidence="7">
    <location>
        <begin position="285"/>
        <end position="303"/>
    </location>
</feature>
<feature type="transmembrane region" description="Helical" evidence="7">
    <location>
        <begin position="340"/>
        <end position="363"/>
    </location>
</feature>
<evidence type="ECO:0000256" key="5">
    <source>
        <dbReference type="ARBA" id="ARBA00022989"/>
    </source>
</evidence>
<dbReference type="EMBL" id="JBBNOP010000005">
    <property type="protein sequence ID" value="MEQ3362807.1"/>
    <property type="molecule type" value="Genomic_DNA"/>
</dbReference>
<feature type="domain" description="Major facilitator superfamily (MFS) profile" evidence="8">
    <location>
        <begin position="17"/>
        <end position="407"/>
    </location>
</feature>
<feature type="transmembrane region" description="Helical" evidence="7">
    <location>
        <begin position="258"/>
        <end position="278"/>
    </location>
</feature>
<feature type="transmembrane region" description="Helical" evidence="7">
    <location>
        <begin position="153"/>
        <end position="171"/>
    </location>
</feature>
<dbReference type="PROSITE" id="PS50850">
    <property type="entry name" value="MFS"/>
    <property type="match status" value="1"/>
</dbReference>
<dbReference type="SUPFAM" id="SSF103473">
    <property type="entry name" value="MFS general substrate transporter"/>
    <property type="match status" value="1"/>
</dbReference>
<organism evidence="9 10">
    <name type="scientific">Raoultibacter massiliensis</name>
    <dbReference type="NCBI Taxonomy" id="1852371"/>
    <lineage>
        <taxon>Bacteria</taxon>
        <taxon>Bacillati</taxon>
        <taxon>Actinomycetota</taxon>
        <taxon>Coriobacteriia</taxon>
        <taxon>Eggerthellales</taxon>
        <taxon>Eggerthellaceae</taxon>
        <taxon>Raoultibacter</taxon>
    </lineage>
</organism>
<keyword evidence="6 7" id="KW-0472">Membrane</keyword>
<feature type="transmembrane region" description="Helical" evidence="7">
    <location>
        <begin position="216"/>
        <end position="238"/>
    </location>
</feature>
<comment type="subcellular location">
    <subcellularLocation>
        <location evidence="1">Cell membrane</location>
        <topology evidence="1">Multi-pass membrane protein</topology>
    </subcellularLocation>
</comment>
<feature type="transmembrane region" description="Helical" evidence="7">
    <location>
        <begin position="369"/>
        <end position="394"/>
    </location>
</feature>
<name>A0ABV1JFG4_9ACTN</name>
<keyword evidence="3" id="KW-1003">Cell membrane</keyword>
<gene>
    <name evidence="9" type="ORF">AAA083_07450</name>
</gene>
<keyword evidence="4 7" id="KW-0812">Transmembrane</keyword>
<dbReference type="InterPro" id="IPR036259">
    <property type="entry name" value="MFS_trans_sf"/>
</dbReference>
<evidence type="ECO:0000313" key="10">
    <source>
        <dbReference type="Proteomes" id="UP001487305"/>
    </source>
</evidence>
<dbReference type="Pfam" id="PF07690">
    <property type="entry name" value="MFS_1"/>
    <property type="match status" value="1"/>
</dbReference>
<keyword evidence="10" id="KW-1185">Reference proteome</keyword>
<feature type="transmembrane region" description="Helical" evidence="7">
    <location>
        <begin position="309"/>
        <end position="328"/>
    </location>
</feature>